<feature type="compositionally biased region" description="Low complexity" evidence="3">
    <location>
        <begin position="49"/>
        <end position="58"/>
    </location>
</feature>
<dbReference type="GO" id="GO:0006508">
    <property type="term" value="P:proteolysis"/>
    <property type="evidence" value="ECO:0007669"/>
    <property type="project" value="UniProtKB-KW"/>
</dbReference>
<dbReference type="GO" id="GO:0008234">
    <property type="term" value="F:cysteine-type peptidase activity"/>
    <property type="evidence" value="ECO:0007669"/>
    <property type="project" value="InterPro"/>
</dbReference>
<feature type="compositionally biased region" description="Basic and acidic residues" evidence="3">
    <location>
        <begin position="570"/>
        <end position="584"/>
    </location>
</feature>
<feature type="compositionally biased region" description="Basic and acidic residues" evidence="3">
    <location>
        <begin position="458"/>
        <end position="475"/>
    </location>
</feature>
<accession>A0A8X7QA96</accession>
<evidence type="ECO:0000313" key="5">
    <source>
        <dbReference type="EMBL" id="KAG2266561.1"/>
    </source>
</evidence>
<evidence type="ECO:0000259" key="4">
    <source>
        <dbReference type="Pfam" id="PF02902"/>
    </source>
</evidence>
<evidence type="ECO:0000256" key="2">
    <source>
        <dbReference type="ARBA" id="ARBA00022801"/>
    </source>
</evidence>
<feature type="compositionally biased region" description="Basic and acidic residues" evidence="3">
    <location>
        <begin position="17"/>
        <end position="27"/>
    </location>
</feature>
<dbReference type="OrthoDB" id="1126287at2759"/>
<reference evidence="5 6" key="1">
    <citation type="submission" date="2020-02" db="EMBL/GenBank/DDBJ databases">
        <authorList>
            <person name="Ma Q."/>
            <person name="Huang Y."/>
            <person name="Song X."/>
            <person name="Pei D."/>
        </authorList>
    </citation>
    <scope>NUCLEOTIDE SEQUENCE [LARGE SCALE GENOMIC DNA]</scope>
    <source>
        <strain evidence="5">Sxm20200214</strain>
        <tissue evidence="5">Leaf</tissue>
    </source>
</reference>
<keyword evidence="6" id="KW-1185">Reference proteome</keyword>
<proteinExistence type="predicted"/>
<feature type="region of interest" description="Disordered" evidence="3">
    <location>
        <begin position="558"/>
        <end position="587"/>
    </location>
</feature>
<protein>
    <recommendedName>
        <fullName evidence="4">Ubiquitin-like protease family profile domain-containing protein</fullName>
    </recommendedName>
</protein>
<feature type="compositionally biased region" description="Basic residues" evidence="3">
    <location>
        <begin position="1"/>
        <end position="16"/>
    </location>
</feature>
<dbReference type="EMBL" id="JAAMPC010000014">
    <property type="protein sequence ID" value="KAG2266561.1"/>
    <property type="molecule type" value="Genomic_DNA"/>
</dbReference>
<name>A0A8X7QA96_BRACI</name>
<feature type="region of interest" description="Disordered" evidence="3">
    <location>
        <begin position="809"/>
        <end position="844"/>
    </location>
</feature>
<dbReference type="InterPro" id="IPR003653">
    <property type="entry name" value="Peptidase_C48_C"/>
</dbReference>
<keyword evidence="2" id="KW-0378">Hydrolase</keyword>
<evidence type="ECO:0000256" key="1">
    <source>
        <dbReference type="ARBA" id="ARBA00022670"/>
    </source>
</evidence>
<dbReference type="Pfam" id="PF02902">
    <property type="entry name" value="Peptidase_C48"/>
    <property type="match status" value="1"/>
</dbReference>
<feature type="region of interest" description="Disordered" evidence="3">
    <location>
        <begin position="736"/>
        <end position="782"/>
    </location>
</feature>
<feature type="region of interest" description="Disordered" evidence="3">
    <location>
        <begin position="1"/>
        <end position="60"/>
    </location>
</feature>
<feature type="region of interest" description="Disordered" evidence="3">
    <location>
        <begin position="629"/>
        <end position="694"/>
    </location>
</feature>
<dbReference type="AlphaFoldDB" id="A0A8X7QA96"/>
<feature type="compositionally biased region" description="Basic residues" evidence="3">
    <location>
        <begin position="425"/>
        <end position="439"/>
    </location>
</feature>
<comment type="caution">
    <text evidence="5">The sequence shown here is derived from an EMBL/GenBank/DDBJ whole genome shotgun (WGS) entry which is preliminary data.</text>
</comment>
<gene>
    <name evidence="5" type="ORF">Bca52824_073640</name>
</gene>
<feature type="domain" description="Ubiquitin-like protease family profile" evidence="4">
    <location>
        <begin position="957"/>
        <end position="1055"/>
    </location>
</feature>
<feature type="region of interest" description="Disordered" evidence="3">
    <location>
        <begin position="388"/>
        <end position="491"/>
    </location>
</feature>
<feature type="compositionally biased region" description="Basic and acidic residues" evidence="3">
    <location>
        <begin position="634"/>
        <end position="651"/>
    </location>
</feature>
<organism evidence="5 6">
    <name type="scientific">Brassica carinata</name>
    <name type="common">Ethiopian mustard</name>
    <name type="synonym">Abyssinian cabbage</name>
    <dbReference type="NCBI Taxonomy" id="52824"/>
    <lineage>
        <taxon>Eukaryota</taxon>
        <taxon>Viridiplantae</taxon>
        <taxon>Streptophyta</taxon>
        <taxon>Embryophyta</taxon>
        <taxon>Tracheophyta</taxon>
        <taxon>Spermatophyta</taxon>
        <taxon>Magnoliopsida</taxon>
        <taxon>eudicotyledons</taxon>
        <taxon>Gunneridae</taxon>
        <taxon>Pentapetalae</taxon>
        <taxon>rosids</taxon>
        <taxon>malvids</taxon>
        <taxon>Brassicales</taxon>
        <taxon>Brassicaceae</taxon>
        <taxon>Brassiceae</taxon>
        <taxon>Brassica</taxon>
    </lineage>
</organism>
<evidence type="ECO:0000313" key="6">
    <source>
        <dbReference type="Proteomes" id="UP000886595"/>
    </source>
</evidence>
<sequence length="1066" mass="117157">MKKSKLSQTTVRRRARSSGEELPERPPAKQQRYPDSGSEDGPGGGDSSGGQFSDGGTDAMDTLMASRRGLFQLPALRCHNSTEAHRLPPHRQLATLTHEVLVHLPPDPLRFSLDEFRDVTGLNCGAFDVQDSEASEYVPPTMWNSLIRLSVSENPLQVMRDRLSQKTTVCYGFPLALQLFVFDVVPLLMEKIPDAGNTATFIDSPGACSSPSTILTVNEIVAVEEDPDLIKRLRLLWLTCLPLLFSWLQLSVHFTVISDEERLLLVDQNEDRQVTSLVQKLLCGETFKPEDFPGGDQSFSPKFKVPDAAQGEGACPTPVRQINLRPRNTAPIEVEDISSSGNSGEENRQCSERCTHENLKHWISQRFEGMENNIEELRTLICKSLGLPEGSKRNARKRKAMDDPQVRRTPSPDDSIVGETEGRNRKGKKRKTVGTRHVGKTLPRPIRGGKENPPSSRESGHQNDDDHAKENESDNARFPPSGGNKGDQQQETQSNALVLFGDVLDVEPESYMLPAEHAVTSPGAWQKRNPTYRYEQGSPIAWEKTKPNCYSSVGSVRSFHPSWDGNPSSKSKERSAPEGGEGHQKLVGALPVGYESGQTSNQNDGEGLEQVSAPMGFVEALVKEINSEIPGADEEIRATRGGEGAQPKENESVAARMTPTAGIDFAQKTGADNGGESGQTSNQNDGERLEQVSAPMGFVEALVKEINCEIPGADEGGAQPKENKSVAARMTPTAGIGFAQKTGGDNGGEFVEEDPDGGEEARTADKQPQSVDSVETSNMEFPKPVEAVGKVAPPKVGGEASVKEINAELQGTGQIQENPRDLCGETDADSEDVGSGGKRHHMRSSKISGVYTPDQRVKKLFKSEEKVEYKPIAKTNRTQFKKFAKILRENPEQMWDIATGHFVCNHFFLEIASRDLSTEGEDGDLGSVLYKTIQSNRVPLAAYNDKLQFEWGKREHAIFDSYVPHTEIEVAEGHMCSVVQSLPYILEKYAGHKCYKVKEGLRIYSWSSAEGIYHNKRGGDCGPCAAKFIEMHAAGLTEEMSRITDKDVDRFQSSMQWTAMKNCGRC</sequence>
<feature type="compositionally biased region" description="Polar residues" evidence="3">
    <location>
        <begin position="766"/>
        <end position="779"/>
    </location>
</feature>
<evidence type="ECO:0000256" key="3">
    <source>
        <dbReference type="SAM" id="MobiDB-lite"/>
    </source>
</evidence>
<keyword evidence="1" id="KW-0645">Protease</keyword>
<dbReference type="Proteomes" id="UP000886595">
    <property type="component" value="Unassembled WGS sequence"/>
</dbReference>